<feature type="non-terminal residue" evidence="2">
    <location>
        <position position="1"/>
    </location>
</feature>
<dbReference type="EMBL" id="JAIWYP010000015">
    <property type="protein sequence ID" value="KAH3703879.1"/>
    <property type="molecule type" value="Genomic_DNA"/>
</dbReference>
<name>A0A9D4BPL0_DREPO</name>
<dbReference type="AlphaFoldDB" id="A0A9D4BPL0"/>
<keyword evidence="1" id="KW-1133">Transmembrane helix</keyword>
<reference evidence="2" key="1">
    <citation type="journal article" date="2019" name="bioRxiv">
        <title>The Genome of the Zebra Mussel, Dreissena polymorpha: A Resource for Invasive Species Research.</title>
        <authorList>
            <person name="McCartney M.A."/>
            <person name="Auch B."/>
            <person name="Kono T."/>
            <person name="Mallez S."/>
            <person name="Zhang Y."/>
            <person name="Obille A."/>
            <person name="Becker A."/>
            <person name="Abrahante J.E."/>
            <person name="Garbe J."/>
            <person name="Badalamenti J.P."/>
            <person name="Herman A."/>
            <person name="Mangelson H."/>
            <person name="Liachko I."/>
            <person name="Sullivan S."/>
            <person name="Sone E.D."/>
            <person name="Koren S."/>
            <person name="Silverstein K.A.T."/>
            <person name="Beckman K.B."/>
            <person name="Gohl D.M."/>
        </authorList>
    </citation>
    <scope>NUCLEOTIDE SEQUENCE</scope>
    <source>
        <strain evidence="2">Duluth1</strain>
        <tissue evidence="2">Whole animal</tissue>
    </source>
</reference>
<keyword evidence="1" id="KW-0472">Membrane</keyword>
<evidence type="ECO:0000313" key="2">
    <source>
        <dbReference type="EMBL" id="KAH3703879.1"/>
    </source>
</evidence>
<evidence type="ECO:0000256" key="1">
    <source>
        <dbReference type="SAM" id="Phobius"/>
    </source>
</evidence>
<reference evidence="2" key="2">
    <citation type="submission" date="2020-11" db="EMBL/GenBank/DDBJ databases">
        <authorList>
            <person name="McCartney M.A."/>
            <person name="Auch B."/>
            <person name="Kono T."/>
            <person name="Mallez S."/>
            <person name="Becker A."/>
            <person name="Gohl D.M."/>
            <person name="Silverstein K.A.T."/>
            <person name="Koren S."/>
            <person name="Bechman K.B."/>
            <person name="Herman A."/>
            <person name="Abrahante J.E."/>
            <person name="Garbe J."/>
        </authorList>
    </citation>
    <scope>NUCLEOTIDE SEQUENCE</scope>
    <source>
        <strain evidence="2">Duluth1</strain>
        <tissue evidence="2">Whole animal</tissue>
    </source>
</reference>
<accession>A0A9D4BPL0</accession>
<organism evidence="2 3">
    <name type="scientific">Dreissena polymorpha</name>
    <name type="common">Zebra mussel</name>
    <name type="synonym">Mytilus polymorpha</name>
    <dbReference type="NCBI Taxonomy" id="45954"/>
    <lineage>
        <taxon>Eukaryota</taxon>
        <taxon>Metazoa</taxon>
        <taxon>Spiralia</taxon>
        <taxon>Lophotrochozoa</taxon>
        <taxon>Mollusca</taxon>
        <taxon>Bivalvia</taxon>
        <taxon>Autobranchia</taxon>
        <taxon>Heteroconchia</taxon>
        <taxon>Euheterodonta</taxon>
        <taxon>Imparidentia</taxon>
        <taxon>Neoheterodontei</taxon>
        <taxon>Myida</taxon>
        <taxon>Dreissenoidea</taxon>
        <taxon>Dreissenidae</taxon>
        <taxon>Dreissena</taxon>
    </lineage>
</organism>
<comment type="caution">
    <text evidence="2">The sequence shown here is derived from an EMBL/GenBank/DDBJ whole genome shotgun (WGS) entry which is preliminary data.</text>
</comment>
<protein>
    <submittedName>
        <fullName evidence="2">Uncharacterized protein</fullName>
    </submittedName>
</protein>
<gene>
    <name evidence="2" type="ORF">DPMN_078929</name>
</gene>
<keyword evidence="3" id="KW-1185">Reference proteome</keyword>
<feature type="transmembrane region" description="Helical" evidence="1">
    <location>
        <begin position="13"/>
        <end position="33"/>
    </location>
</feature>
<dbReference type="Proteomes" id="UP000828390">
    <property type="component" value="Unassembled WGS sequence"/>
</dbReference>
<proteinExistence type="predicted"/>
<sequence length="55" mass="6389">IRECSALTKKGHYLSWISTIKGGLSLLLVILFIQLIQKMTSYRFAEKRNRVPLPR</sequence>
<evidence type="ECO:0000313" key="3">
    <source>
        <dbReference type="Proteomes" id="UP000828390"/>
    </source>
</evidence>
<keyword evidence="1" id="KW-0812">Transmembrane</keyword>